<organism evidence="1">
    <name type="scientific">uncultured Synechococcales cyanobacterium</name>
    <dbReference type="NCBI Taxonomy" id="1936017"/>
    <lineage>
        <taxon>Bacteria</taxon>
        <taxon>Bacillati</taxon>
        <taxon>Cyanobacteriota</taxon>
        <taxon>Cyanophyceae</taxon>
        <taxon>Synechococcales</taxon>
        <taxon>environmental samples</taxon>
    </lineage>
</organism>
<evidence type="ECO:0000313" key="1">
    <source>
        <dbReference type="EMBL" id="CAA9589886.1"/>
    </source>
</evidence>
<accession>A0A6J4VXZ8</accession>
<reference evidence="1" key="1">
    <citation type="submission" date="2020-02" db="EMBL/GenBank/DDBJ databases">
        <authorList>
            <person name="Meier V. D."/>
        </authorList>
    </citation>
    <scope>NUCLEOTIDE SEQUENCE</scope>
    <source>
        <strain evidence="1">AVDCRST_MAG81</strain>
    </source>
</reference>
<gene>
    <name evidence="1" type="ORF">AVDCRST_MAG81-4911</name>
</gene>
<proteinExistence type="predicted"/>
<name>A0A6J4VXZ8_9CYAN</name>
<dbReference type="AlphaFoldDB" id="A0A6J4VXZ8"/>
<dbReference type="EMBL" id="CADCWO010000253">
    <property type="protein sequence ID" value="CAA9589886.1"/>
    <property type="molecule type" value="Genomic_DNA"/>
</dbReference>
<protein>
    <submittedName>
        <fullName evidence="1">Uncharacterized protein</fullName>
    </submittedName>
</protein>
<sequence>MIVGQHFEMNTSVDIYVLGPANAWVLNTSYREFLTTH</sequence>